<feature type="domain" description="Flagellar basal body rod protein N-terminal" evidence="4">
    <location>
        <begin position="8"/>
        <end position="35"/>
    </location>
</feature>
<accession>A0A445MZN2</accession>
<evidence type="ECO:0000259" key="5">
    <source>
        <dbReference type="Pfam" id="PF06429"/>
    </source>
</evidence>
<dbReference type="AlphaFoldDB" id="A0A445MZN2"/>
<comment type="subcellular location">
    <subcellularLocation>
        <location evidence="1">Bacterial flagellum basal body</location>
    </subcellularLocation>
</comment>
<dbReference type="Pfam" id="PF00460">
    <property type="entry name" value="Flg_bb_rod"/>
    <property type="match status" value="1"/>
</dbReference>
<dbReference type="GO" id="GO:0009425">
    <property type="term" value="C:bacterial-type flagellum basal body"/>
    <property type="evidence" value="ECO:0007669"/>
    <property type="project" value="UniProtKB-SubCell"/>
</dbReference>
<evidence type="ECO:0000256" key="3">
    <source>
        <dbReference type="ARBA" id="ARBA00023143"/>
    </source>
</evidence>
<dbReference type="InterPro" id="IPR010930">
    <property type="entry name" value="Flg_bb/hook_C_dom"/>
</dbReference>
<name>A0A445MZN2_9BACT</name>
<evidence type="ECO:0000256" key="1">
    <source>
        <dbReference type="ARBA" id="ARBA00004117"/>
    </source>
</evidence>
<sequence>MIDSLGFGLAGLSAHEQKISTVAHNVANVNTEGFKKDRVTIHSNEFGQPGADTSGVNTPGYTVQGPDAEVEISNVDVAEETVDLTLGKTGLIANLKVIKSTVDTLDSILDIMA</sequence>
<reference evidence="6" key="1">
    <citation type="submission" date="2018-01" db="EMBL/GenBank/DDBJ databases">
        <authorList>
            <person name="Regsiter A."/>
            <person name="William W."/>
        </authorList>
    </citation>
    <scope>NUCLEOTIDE SEQUENCE</scope>
    <source>
        <strain evidence="6">TRIP AH-1</strain>
    </source>
</reference>
<dbReference type="PANTHER" id="PTHR30435:SF19">
    <property type="entry name" value="FLAGELLAR BASAL-BODY ROD PROTEIN FLGG"/>
    <property type="match status" value="1"/>
</dbReference>
<gene>
    <name evidence="6" type="ORF">PITCH_A350041</name>
</gene>
<organism evidence="6">
    <name type="scientific">uncultured Desulfobacterium sp</name>
    <dbReference type="NCBI Taxonomy" id="201089"/>
    <lineage>
        <taxon>Bacteria</taxon>
        <taxon>Pseudomonadati</taxon>
        <taxon>Thermodesulfobacteriota</taxon>
        <taxon>Desulfobacteria</taxon>
        <taxon>Desulfobacterales</taxon>
        <taxon>Desulfobacteriaceae</taxon>
        <taxon>Desulfobacterium</taxon>
        <taxon>environmental samples</taxon>
    </lineage>
</organism>
<feature type="domain" description="Flagellar basal-body/hook protein C-terminal" evidence="5">
    <location>
        <begin position="70"/>
        <end position="110"/>
    </location>
</feature>
<dbReference type="EMBL" id="OJIN01000176">
    <property type="protein sequence ID" value="SPD74832.1"/>
    <property type="molecule type" value="Genomic_DNA"/>
</dbReference>
<keyword evidence="3" id="KW-0975">Bacterial flagellum</keyword>
<evidence type="ECO:0000313" key="6">
    <source>
        <dbReference type="EMBL" id="SPD74832.1"/>
    </source>
</evidence>
<evidence type="ECO:0000256" key="2">
    <source>
        <dbReference type="ARBA" id="ARBA00009677"/>
    </source>
</evidence>
<dbReference type="InterPro" id="IPR001444">
    <property type="entry name" value="Flag_bb_rod_N"/>
</dbReference>
<comment type="similarity">
    <text evidence="2">Belongs to the flagella basal body rod proteins family.</text>
</comment>
<proteinExistence type="inferred from homology"/>
<dbReference type="GO" id="GO:0071978">
    <property type="term" value="P:bacterial-type flagellum-dependent swarming motility"/>
    <property type="evidence" value="ECO:0007669"/>
    <property type="project" value="TreeGrafter"/>
</dbReference>
<evidence type="ECO:0000259" key="4">
    <source>
        <dbReference type="Pfam" id="PF00460"/>
    </source>
</evidence>
<dbReference type="PANTHER" id="PTHR30435">
    <property type="entry name" value="FLAGELLAR PROTEIN"/>
    <property type="match status" value="1"/>
</dbReference>
<dbReference type="Pfam" id="PF06429">
    <property type="entry name" value="Flg_bbr_C"/>
    <property type="match status" value="1"/>
</dbReference>
<protein>
    <submittedName>
        <fullName evidence="6">Uncharacterized protein</fullName>
    </submittedName>
</protein>